<keyword evidence="2" id="KW-1185">Reference proteome</keyword>
<dbReference type="AlphaFoldDB" id="A0A811VBG8"/>
<protein>
    <submittedName>
        <fullName evidence="1">(Mediterranean fruit fly) hypothetical protein</fullName>
    </submittedName>
</protein>
<name>A0A811VBG8_CERCA</name>
<gene>
    <name evidence="1" type="ORF">CCAP1982_LOCUS20767</name>
</gene>
<evidence type="ECO:0000313" key="2">
    <source>
        <dbReference type="Proteomes" id="UP000606786"/>
    </source>
</evidence>
<comment type="caution">
    <text evidence="1">The sequence shown here is derived from an EMBL/GenBank/DDBJ whole genome shotgun (WGS) entry which is preliminary data.</text>
</comment>
<accession>A0A811VBG8</accession>
<proteinExistence type="predicted"/>
<evidence type="ECO:0000313" key="1">
    <source>
        <dbReference type="EMBL" id="CAD7012660.1"/>
    </source>
</evidence>
<organism evidence="1 2">
    <name type="scientific">Ceratitis capitata</name>
    <name type="common">Mediterranean fruit fly</name>
    <name type="synonym">Tephritis capitata</name>
    <dbReference type="NCBI Taxonomy" id="7213"/>
    <lineage>
        <taxon>Eukaryota</taxon>
        <taxon>Metazoa</taxon>
        <taxon>Ecdysozoa</taxon>
        <taxon>Arthropoda</taxon>
        <taxon>Hexapoda</taxon>
        <taxon>Insecta</taxon>
        <taxon>Pterygota</taxon>
        <taxon>Neoptera</taxon>
        <taxon>Endopterygota</taxon>
        <taxon>Diptera</taxon>
        <taxon>Brachycera</taxon>
        <taxon>Muscomorpha</taxon>
        <taxon>Tephritoidea</taxon>
        <taxon>Tephritidae</taxon>
        <taxon>Ceratitis</taxon>
        <taxon>Ceratitis</taxon>
    </lineage>
</organism>
<sequence length="83" mass="9251">MRISLVGAYFCAEKMGPICIVVFEQLLSSWELKFSALQHPSFVCSKNLFSLVLPQQQQRSLTIGHFGTASSEAQNASDWITLN</sequence>
<dbReference type="Proteomes" id="UP000606786">
    <property type="component" value="Unassembled WGS sequence"/>
</dbReference>
<reference evidence="1" key="1">
    <citation type="submission" date="2020-11" db="EMBL/GenBank/DDBJ databases">
        <authorList>
            <person name="Whitehead M."/>
        </authorList>
    </citation>
    <scope>NUCLEOTIDE SEQUENCE</scope>
    <source>
        <strain evidence="1">EGII</strain>
    </source>
</reference>
<dbReference type="EMBL" id="CAJHJT010000056">
    <property type="protein sequence ID" value="CAD7012660.1"/>
    <property type="molecule type" value="Genomic_DNA"/>
</dbReference>